<evidence type="ECO:0000256" key="4">
    <source>
        <dbReference type="ARBA" id="ARBA00023136"/>
    </source>
</evidence>
<comment type="caution">
    <text evidence="6">The sequence shown here is derived from an EMBL/GenBank/DDBJ whole genome shotgun (WGS) entry which is preliminary data.</text>
</comment>
<dbReference type="GO" id="GO:0006457">
    <property type="term" value="P:protein folding"/>
    <property type="evidence" value="ECO:0007669"/>
    <property type="project" value="InterPro"/>
</dbReference>
<dbReference type="PANTHER" id="PTHR44176">
    <property type="entry name" value="DNAJ HOMOLOG SUBFAMILY C MEMBER 25"/>
    <property type="match status" value="1"/>
</dbReference>
<gene>
    <name evidence="6" type="ORF">F8388_008064</name>
</gene>
<dbReference type="GO" id="GO:0005789">
    <property type="term" value="C:endoplasmic reticulum membrane"/>
    <property type="evidence" value="ECO:0007669"/>
    <property type="project" value="TreeGrafter"/>
</dbReference>
<name>A0A7J6DXM2_CANSA</name>
<evidence type="ECO:0000256" key="1">
    <source>
        <dbReference type="ARBA" id="ARBA00004370"/>
    </source>
</evidence>
<dbReference type="Proteomes" id="UP000525078">
    <property type="component" value="Unassembled WGS sequence"/>
</dbReference>
<organism evidence="6 7">
    <name type="scientific">Cannabis sativa</name>
    <name type="common">Hemp</name>
    <name type="synonym">Marijuana</name>
    <dbReference type="NCBI Taxonomy" id="3483"/>
    <lineage>
        <taxon>Eukaryota</taxon>
        <taxon>Viridiplantae</taxon>
        <taxon>Streptophyta</taxon>
        <taxon>Embryophyta</taxon>
        <taxon>Tracheophyta</taxon>
        <taxon>Spermatophyta</taxon>
        <taxon>Magnoliopsida</taxon>
        <taxon>eudicotyledons</taxon>
        <taxon>Gunneridae</taxon>
        <taxon>Pentapetalae</taxon>
        <taxon>rosids</taxon>
        <taxon>fabids</taxon>
        <taxon>Rosales</taxon>
        <taxon>Cannabaceae</taxon>
        <taxon>Cannabis</taxon>
    </lineage>
</organism>
<dbReference type="EMBL" id="JAATIP010000352">
    <property type="protein sequence ID" value="KAF4350882.1"/>
    <property type="molecule type" value="Genomic_DNA"/>
</dbReference>
<accession>A0A7J6DXM2</accession>
<evidence type="ECO:0000313" key="6">
    <source>
        <dbReference type="EMBL" id="KAF4350882.1"/>
    </source>
</evidence>
<evidence type="ECO:0000256" key="5">
    <source>
        <dbReference type="ARBA" id="ARBA00023186"/>
    </source>
</evidence>
<keyword evidence="5" id="KW-0143">Chaperone</keyword>
<dbReference type="InterPro" id="IPR044632">
    <property type="entry name" value="DNAJC25-like"/>
</dbReference>
<evidence type="ECO:0000256" key="2">
    <source>
        <dbReference type="ARBA" id="ARBA00022692"/>
    </source>
</evidence>
<proteinExistence type="predicted"/>
<dbReference type="PANTHER" id="PTHR44176:SF1">
    <property type="entry name" value="DNAJ HOMOLOG SUBFAMILY C MEMBER 25"/>
    <property type="match status" value="1"/>
</dbReference>
<reference evidence="6 7" key="1">
    <citation type="journal article" date="2020" name="bioRxiv">
        <title>Sequence and annotation of 42 cannabis genomes reveals extensive copy number variation in cannabinoid synthesis and pathogen resistance genes.</title>
        <authorList>
            <person name="Mckernan K.J."/>
            <person name="Helbert Y."/>
            <person name="Kane L.T."/>
            <person name="Ebling H."/>
            <person name="Zhang L."/>
            <person name="Liu B."/>
            <person name="Eaton Z."/>
            <person name="Mclaughlin S."/>
            <person name="Kingan S."/>
            <person name="Baybayan P."/>
            <person name="Concepcion G."/>
            <person name="Jordan M."/>
            <person name="Riva A."/>
            <person name="Barbazuk W."/>
            <person name="Harkins T."/>
        </authorList>
    </citation>
    <scope>NUCLEOTIDE SEQUENCE [LARGE SCALE GENOMIC DNA]</scope>
    <source>
        <strain evidence="7">cv. Jamaican Lion 4</strain>
        <tissue evidence="6">Leaf</tissue>
    </source>
</reference>
<keyword evidence="2" id="KW-0812">Transmembrane</keyword>
<evidence type="ECO:0000313" key="7">
    <source>
        <dbReference type="Proteomes" id="UP000525078"/>
    </source>
</evidence>
<comment type="subcellular location">
    <subcellularLocation>
        <location evidence="1">Membrane</location>
    </subcellularLocation>
</comment>
<dbReference type="AlphaFoldDB" id="A0A7J6DXM2"/>
<protein>
    <submittedName>
        <fullName evidence="6">Uncharacterized protein</fullName>
    </submittedName>
</protein>
<keyword evidence="4" id="KW-0472">Membrane</keyword>
<sequence>MFFNTARYYRAYYGYKTVVKKLTKLVREVGDVAVPKSIMCLNYNTVLIGLLLDFNTLISGQGYRYGQEDTCLLLWCGHWFRRYKVKKAPYTWDDVSYLTQRALRVHLDSWVNMDDATKEDLLQRGLWEQSNLEAYFAEMRKESKSRR</sequence>
<keyword evidence="3" id="KW-1133">Transmembrane helix</keyword>
<evidence type="ECO:0000256" key="3">
    <source>
        <dbReference type="ARBA" id="ARBA00022989"/>
    </source>
</evidence>